<dbReference type="Gene3D" id="2.60.40.10">
    <property type="entry name" value="Immunoglobulins"/>
    <property type="match status" value="2"/>
</dbReference>
<keyword evidence="5" id="KW-0732">Signal</keyword>
<evidence type="ECO:0000256" key="3">
    <source>
        <dbReference type="ARBA" id="ARBA00022759"/>
    </source>
</evidence>
<keyword evidence="3" id="KW-0378">Hydrolase</keyword>
<sequence>MTEYIITALKIIILFFPQSLLFLQNGRPIESKELHIVNITRSDDGLYTCRVSDFVKSRSFTTKVVVGFKPIFATEEKEEVQFILNADPEFLSCQAYGEPRPKDTIWKHDGKVTNVTDMSYPLGMVFGATGIYECEVSNDFGTIRRTFKVTSRDCILDLKKDFPEKHPLMYSSSLSWPAFQVTEGFMIIPKAEYFYFNCPEKFANFPSGAHVMAFCERDNQIKIRGNNYNFKDLKCNEEVKPDIMETGFECLPGNTQYIQIGFRVHNEFLKVYEVCYDNDKNEPLFAKHKLSPDHTDSSIESEWFNDILPHDFDSMYDCARQAYDISLALPGFRSDGSCCYGKRQLVNSKNLQPGVPASASFNYLNVIPQWSTCNSKNWDDLEDRVRNLVKKAGRDLSISTGIANPYPDAPPYVFPILKDGYGVSQAVAPFLWKVVQDPATGESLAIIQVNFPLLDREDASRHILCPDICENIDWLRGTNWQNVEDGFTYCCAITEFENAFGFKDLFSPDMNRVLFSTSLIPETYLTKK</sequence>
<evidence type="ECO:0000313" key="7">
    <source>
        <dbReference type="EMBL" id="PZC77543.1"/>
    </source>
</evidence>
<dbReference type="OrthoDB" id="6019866at2759"/>
<dbReference type="EMBL" id="KZ149927">
    <property type="protein sequence ID" value="PZC77543.1"/>
    <property type="molecule type" value="Genomic_DNA"/>
</dbReference>
<dbReference type="GO" id="GO:0005743">
    <property type="term" value="C:mitochondrial inner membrane"/>
    <property type="evidence" value="ECO:0007669"/>
    <property type="project" value="TreeGrafter"/>
</dbReference>
<keyword evidence="3" id="KW-0255">Endonuclease</keyword>
<keyword evidence="2" id="KW-0540">Nuclease</keyword>
<dbReference type="AlphaFoldDB" id="A0A2W1C0E3"/>
<dbReference type="PANTHER" id="PTHR13966:SF19">
    <property type="entry name" value="NUCLEASE EXOG, MITOCHONDRIAL"/>
    <property type="match status" value="1"/>
</dbReference>
<dbReference type="InterPro" id="IPR044925">
    <property type="entry name" value="His-Me_finger_sf"/>
</dbReference>
<dbReference type="Proteomes" id="UP000249218">
    <property type="component" value="Unassembled WGS sequence"/>
</dbReference>
<evidence type="ECO:0000313" key="8">
    <source>
        <dbReference type="Proteomes" id="UP000249218"/>
    </source>
</evidence>
<evidence type="ECO:0000256" key="4">
    <source>
        <dbReference type="PIRSR" id="PIRSR640255-2"/>
    </source>
</evidence>
<dbReference type="InterPro" id="IPR036179">
    <property type="entry name" value="Ig-like_dom_sf"/>
</dbReference>
<dbReference type="Pfam" id="PF01223">
    <property type="entry name" value="Endonuclease_NS"/>
    <property type="match status" value="1"/>
</dbReference>
<dbReference type="GO" id="GO:0000014">
    <property type="term" value="F:single-stranded DNA endodeoxyribonuclease activity"/>
    <property type="evidence" value="ECO:0007669"/>
    <property type="project" value="TreeGrafter"/>
</dbReference>
<dbReference type="GO" id="GO:0006309">
    <property type="term" value="P:apoptotic DNA fragmentation"/>
    <property type="evidence" value="ECO:0007669"/>
    <property type="project" value="TreeGrafter"/>
</dbReference>
<name>A0A2W1C0E3_HELAM</name>
<accession>A0A2W1C0E3</accession>
<dbReference type="InterPro" id="IPR013783">
    <property type="entry name" value="Ig-like_fold"/>
</dbReference>
<dbReference type="GO" id="GO:0003676">
    <property type="term" value="F:nucleic acid binding"/>
    <property type="evidence" value="ECO:0007669"/>
    <property type="project" value="InterPro"/>
</dbReference>
<keyword evidence="8" id="KW-1185">Reference proteome</keyword>
<feature type="binding site" evidence="4">
    <location>
        <position position="374"/>
    </location>
    <ligand>
        <name>Mg(2+)</name>
        <dbReference type="ChEBI" id="CHEBI:18420"/>
        <note>catalytic</note>
    </ligand>
</feature>
<evidence type="ECO:0000256" key="5">
    <source>
        <dbReference type="SAM" id="SignalP"/>
    </source>
</evidence>
<dbReference type="PROSITE" id="PS50835">
    <property type="entry name" value="IG_LIKE"/>
    <property type="match status" value="1"/>
</dbReference>
<dbReference type="SMART" id="SM00892">
    <property type="entry name" value="Endonuclease_NS"/>
    <property type="match status" value="1"/>
</dbReference>
<proteinExistence type="inferred from homology"/>
<evidence type="ECO:0000256" key="1">
    <source>
        <dbReference type="ARBA" id="ARBA00010052"/>
    </source>
</evidence>
<reference evidence="7 8" key="1">
    <citation type="journal article" date="2017" name="BMC Biol.">
        <title>Genomic innovations, transcriptional plasticity and gene loss underlying the evolution and divergence of two highly polyphagous and invasive Helicoverpa pest species.</title>
        <authorList>
            <person name="Pearce S.L."/>
            <person name="Clarke D.F."/>
            <person name="East P.D."/>
            <person name="Elfekih S."/>
            <person name="Gordon K.H."/>
            <person name="Jermiin L.S."/>
            <person name="McGaughran A."/>
            <person name="Oakeshott J.G."/>
            <person name="Papanikolaou A."/>
            <person name="Perera O.P."/>
            <person name="Rane R.V."/>
            <person name="Richards S."/>
            <person name="Tay W.T."/>
            <person name="Walsh T.K."/>
            <person name="Anderson A."/>
            <person name="Anderson C.J."/>
            <person name="Asgari S."/>
            <person name="Board P.G."/>
            <person name="Bretschneider A."/>
            <person name="Campbell P.M."/>
            <person name="Chertemps T."/>
            <person name="Christeller J.T."/>
            <person name="Coppin C.W."/>
            <person name="Downes S.J."/>
            <person name="Duan G."/>
            <person name="Farnsworth C.A."/>
            <person name="Good R.T."/>
            <person name="Han L.B."/>
            <person name="Han Y.C."/>
            <person name="Hatje K."/>
            <person name="Horne I."/>
            <person name="Huang Y.P."/>
            <person name="Hughes D.S."/>
            <person name="Jacquin-Joly E."/>
            <person name="James W."/>
            <person name="Jhangiani S."/>
            <person name="Kollmar M."/>
            <person name="Kuwar S.S."/>
            <person name="Li S."/>
            <person name="Liu N.Y."/>
            <person name="Maibeche M.T."/>
            <person name="Miller J.R."/>
            <person name="Montagne N."/>
            <person name="Perry T."/>
            <person name="Qu J."/>
            <person name="Song S.V."/>
            <person name="Sutton G.G."/>
            <person name="Vogel H."/>
            <person name="Walenz B.P."/>
            <person name="Xu W."/>
            <person name="Zhang H.J."/>
            <person name="Zou Z."/>
            <person name="Batterham P."/>
            <person name="Edwards O.R."/>
            <person name="Feyereisen R."/>
            <person name="Gibbs R.A."/>
            <person name="Heckel D.G."/>
            <person name="McGrath A."/>
            <person name="Robin C."/>
            <person name="Scherer S.E."/>
            <person name="Worley K.C."/>
            <person name="Wu Y.D."/>
        </authorList>
    </citation>
    <scope>NUCLEOTIDE SEQUENCE [LARGE SCALE GENOMIC DNA]</scope>
    <source>
        <strain evidence="7">Harm_GR_Male_#8</strain>
        <tissue evidence="7">Whole organism</tissue>
    </source>
</reference>
<protein>
    <recommendedName>
        <fullName evidence="6">Ig-like domain-containing protein</fullName>
    </recommendedName>
</protein>
<gene>
    <name evidence="7" type="primary">HaOG203256</name>
    <name evidence="7" type="ORF">B5X24_HaOG203256</name>
</gene>
<dbReference type="InterPro" id="IPR007110">
    <property type="entry name" value="Ig-like_dom"/>
</dbReference>
<dbReference type="InterPro" id="IPR001604">
    <property type="entry name" value="Endo_G_ENPP1-like_dom"/>
</dbReference>
<dbReference type="GO" id="GO:0004521">
    <property type="term" value="F:RNA endonuclease activity"/>
    <property type="evidence" value="ECO:0007669"/>
    <property type="project" value="TreeGrafter"/>
</dbReference>
<dbReference type="GO" id="GO:0005634">
    <property type="term" value="C:nucleus"/>
    <property type="evidence" value="ECO:0007669"/>
    <property type="project" value="TreeGrafter"/>
</dbReference>
<feature type="domain" description="Ig-like" evidence="6">
    <location>
        <begin position="70"/>
        <end position="150"/>
    </location>
</feature>
<evidence type="ECO:0000256" key="2">
    <source>
        <dbReference type="ARBA" id="ARBA00022722"/>
    </source>
</evidence>
<dbReference type="InterPro" id="IPR040255">
    <property type="entry name" value="Non-specific_endonuclease"/>
</dbReference>
<dbReference type="GO" id="GO:0046872">
    <property type="term" value="F:metal ion binding"/>
    <property type="evidence" value="ECO:0007669"/>
    <property type="project" value="UniProtKB-KW"/>
</dbReference>
<evidence type="ECO:0000259" key="6">
    <source>
        <dbReference type="PROSITE" id="PS50835"/>
    </source>
</evidence>
<comment type="similarity">
    <text evidence="1">Belongs to the DNA/RNA non-specific endonuclease family.</text>
</comment>
<dbReference type="SUPFAM" id="SSF54060">
    <property type="entry name" value="His-Me finger endonucleases"/>
    <property type="match status" value="1"/>
</dbReference>
<keyword evidence="4" id="KW-0479">Metal-binding</keyword>
<dbReference type="Gene3D" id="3.40.570.10">
    <property type="entry name" value="Extracellular Endonuclease, subunit A"/>
    <property type="match status" value="1"/>
</dbReference>
<dbReference type="PANTHER" id="PTHR13966">
    <property type="entry name" value="ENDONUCLEASE RELATED"/>
    <property type="match status" value="1"/>
</dbReference>
<feature type="chain" id="PRO_5016086706" description="Ig-like domain-containing protein" evidence="5">
    <location>
        <begin position="32"/>
        <end position="528"/>
    </location>
</feature>
<feature type="signal peptide" evidence="5">
    <location>
        <begin position="1"/>
        <end position="31"/>
    </location>
</feature>
<dbReference type="InterPro" id="IPR044929">
    <property type="entry name" value="DNA/RNA_non-sp_Endonuclease_sf"/>
</dbReference>
<organism evidence="7 8">
    <name type="scientific">Helicoverpa armigera</name>
    <name type="common">Cotton bollworm</name>
    <name type="synonym">Heliothis armigera</name>
    <dbReference type="NCBI Taxonomy" id="29058"/>
    <lineage>
        <taxon>Eukaryota</taxon>
        <taxon>Metazoa</taxon>
        <taxon>Ecdysozoa</taxon>
        <taxon>Arthropoda</taxon>
        <taxon>Hexapoda</taxon>
        <taxon>Insecta</taxon>
        <taxon>Pterygota</taxon>
        <taxon>Neoptera</taxon>
        <taxon>Endopterygota</taxon>
        <taxon>Lepidoptera</taxon>
        <taxon>Glossata</taxon>
        <taxon>Ditrysia</taxon>
        <taxon>Noctuoidea</taxon>
        <taxon>Noctuidae</taxon>
        <taxon>Heliothinae</taxon>
        <taxon>Helicoverpa</taxon>
    </lineage>
</organism>
<dbReference type="SUPFAM" id="SSF48726">
    <property type="entry name" value="Immunoglobulin"/>
    <property type="match status" value="2"/>
</dbReference>